<accession>A0A553WAJ3</accession>
<evidence type="ECO:0000313" key="4">
    <source>
        <dbReference type="Proteomes" id="UP000320160"/>
    </source>
</evidence>
<evidence type="ECO:0000259" key="2">
    <source>
        <dbReference type="Pfam" id="PF07238"/>
    </source>
</evidence>
<dbReference type="SUPFAM" id="SSF141371">
    <property type="entry name" value="PilZ domain-like"/>
    <property type="match status" value="2"/>
</dbReference>
<dbReference type="InterPro" id="IPR009875">
    <property type="entry name" value="PilZ_domain"/>
</dbReference>
<protein>
    <submittedName>
        <fullName evidence="3">PilZ domain-containing protein</fullName>
    </submittedName>
</protein>
<reference evidence="3 4" key="1">
    <citation type="submission" date="2019-07" db="EMBL/GenBank/DDBJ databases">
        <authorList>
            <person name="Park M."/>
        </authorList>
    </citation>
    <scope>NUCLEOTIDE SEQUENCE [LARGE SCALE GENOMIC DNA]</scope>
    <source>
        <strain evidence="3 4">KCTC32445</strain>
    </source>
</reference>
<dbReference type="AlphaFoldDB" id="A0A553WAJ3"/>
<gene>
    <name evidence="3" type="ORF">FOM92_11030</name>
</gene>
<feature type="region of interest" description="Disordered" evidence="1">
    <location>
        <begin position="1"/>
        <end position="30"/>
    </location>
</feature>
<dbReference type="OrthoDB" id="7929489at2"/>
<feature type="domain" description="PilZ" evidence="2">
    <location>
        <begin position="27"/>
        <end position="112"/>
    </location>
</feature>
<organism evidence="3 4">
    <name type="scientific">Sphingorhabdus contaminans</name>
    <dbReference type="NCBI Taxonomy" id="1343899"/>
    <lineage>
        <taxon>Bacteria</taxon>
        <taxon>Pseudomonadati</taxon>
        <taxon>Pseudomonadota</taxon>
        <taxon>Alphaproteobacteria</taxon>
        <taxon>Sphingomonadales</taxon>
        <taxon>Sphingomonadaceae</taxon>
        <taxon>Sphingorhabdus</taxon>
    </lineage>
</organism>
<dbReference type="Pfam" id="PF07238">
    <property type="entry name" value="PilZ"/>
    <property type="match status" value="2"/>
</dbReference>
<sequence length="214" mass="23988">MMDQISTLLPNGQSLSDSLPDAANDRDRRQYSRNVKVMRVARLKDLNVHAECLGLVRDVSPGGMMIDADFPLEIGQTVAIALLDDQELKGDVIWLDGKTVGVEFAQPIDVEQILAKPSIKPDGRRARLPRFRLDKPVTLRIEEKVADAMLLDLSQRGAKFCCDVKLKLHATVLVRLDREHAVRATVKWRAGNMIGVEFHRLLSVDELGVWLKDS</sequence>
<dbReference type="RefSeq" id="WP_143776922.1">
    <property type="nucleotide sequence ID" value="NZ_VKKU01000002.1"/>
</dbReference>
<dbReference type="EMBL" id="VKKU01000002">
    <property type="protein sequence ID" value="TSB01704.1"/>
    <property type="molecule type" value="Genomic_DNA"/>
</dbReference>
<dbReference type="Proteomes" id="UP000320160">
    <property type="component" value="Unassembled WGS sequence"/>
</dbReference>
<evidence type="ECO:0000256" key="1">
    <source>
        <dbReference type="SAM" id="MobiDB-lite"/>
    </source>
</evidence>
<proteinExistence type="predicted"/>
<dbReference type="GO" id="GO:0035438">
    <property type="term" value="F:cyclic-di-GMP binding"/>
    <property type="evidence" value="ECO:0007669"/>
    <property type="project" value="InterPro"/>
</dbReference>
<name>A0A553WAJ3_9SPHN</name>
<feature type="compositionally biased region" description="Polar residues" evidence="1">
    <location>
        <begin position="1"/>
        <end position="17"/>
    </location>
</feature>
<comment type="caution">
    <text evidence="3">The sequence shown here is derived from an EMBL/GenBank/DDBJ whole genome shotgun (WGS) entry which is preliminary data.</text>
</comment>
<keyword evidence="4" id="KW-1185">Reference proteome</keyword>
<feature type="domain" description="PilZ" evidence="2">
    <location>
        <begin position="127"/>
        <end position="201"/>
    </location>
</feature>
<dbReference type="Gene3D" id="2.40.10.220">
    <property type="entry name" value="predicted glycosyltransferase like domains"/>
    <property type="match status" value="2"/>
</dbReference>
<evidence type="ECO:0000313" key="3">
    <source>
        <dbReference type="EMBL" id="TSB01704.1"/>
    </source>
</evidence>